<keyword evidence="2" id="KW-1185">Reference proteome</keyword>
<dbReference type="RefSeq" id="WP_137089498.1">
    <property type="nucleotide sequence ID" value="NZ_CP028923.1"/>
</dbReference>
<name>A0A4D7JGS9_9BACT</name>
<organism evidence="1 2">
    <name type="scientific">Mangrovivirga cuniculi</name>
    <dbReference type="NCBI Taxonomy" id="2715131"/>
    <lineage>
        <taxon>Bacteria</taxon>
        <taxon>Pseudomonadati</taxon>
        <taxon>Bacteroidota</taxon>
        <taxon>Cytophagia</taxon>
        <taxon>Cytophagales</taxon>
        <taxon>Mangrovivirgaceae</taxon>
        <taxon>Mangrovivirga</taxon>
    </lineage>
</organism>
<reference evidence="1 2" key="1">
    <citation type="submission" date="2018-04" db="EMBL/GenBank/DDBJ databases">
        <title>Complete genome uncultured novel isolate.</title>
        <authorList>
            <person name="Merlino G."/>
        </authorList>
    </citation>
    <scope>NUCLEOTIDE SEQUENCE [LARGE SCALE GENOMIC DNA]</scope>
    <source>
        <strain evidence="2">R1DC9</strain>
    </source>
</reference>
<gene>
    <name evidence="1" type="ORF">DCC35_03590</name>
</gene>
<proteinExistence type="predicted"/>
<accession>A0A4D7JGS9</accession>
<sequence>MNKYSLRLHVRISFLFIGIIFSSCNEPVPPEYTGIENIVVEEINSESARLTGDVILMSEEKISWNIRDVDIDVFQDNRTVGNLKITDKSKIEFGENTVPVILNINLKEVGKLNSLLSLLVSKSITVSLKGNIKVGKFVYNKVLPVDEIIEFQLEK</sequence>
<dbReference type="AlphaFoldDB" id="A0A4D7JGS9"/>
<dbReference type="Proteomes" id="UP000298616">
    <property type="component" value="Chromosome"/>
</dbReference>
<dbReference type="EMBL" id="CP028923">
    <property type="protein sequence ID" value="QCK13907.1"/>
    <property type="molecule type" value="Genomic_DNA"/>
</dbReference>
<evidence type="ECO:0008006" key="3">
    <source>
        <dbReference type="Google" id="ProtNLM"/>
    </source>
</evidence>
<evidence type="ECO:0000313" key="2">
    <source>
        <dbReference type="Proteomes" id="UP000298616"/>
    </source>
</evidence>
<dbReference type="Gene3D" id="2.60.40.1820">
    <property type="match status" value="1"/>
</dbReference>
<protein>
    <recommendedName>
        <fullName evidence="3">Late embryogenesis abundant protein LEA-2 subgroup domain-containing protein</fullName>
    </recommendedName>
</protein>
<evidence type="ECO:0000313" key="1">
    <source>
        <dbReference type="EMBL" id="QCK13907.1"/>
    </source>
</evidence>
<dbReference type="PROSITE" id="PS51257">
    <property type="entry name" value="PROKAR_LIPOPROTEIN"/>
    <property type="match status" value="1"/>
</dbReference>
<dbReference type="KEGG" id="fpf:DCC35_03590"/>